<dbReference type="EMBL" id="HBGF01000179">
    <property type="protein sequence ID" value="CAD9087804.1"/>
    <property type="molecule type" value="Transcribed_RNA"/>
</dbReference>
<proteinExistence type="predicted"/>
<protein>
    <submittedName>
        <fullName evidence="2">Uncharacterized protein</fullName>
    </submittedName>
</protein>
<evidence type="ECO:0000313" key="2">
    <source>
        <dbReference type="EMBL" id="CAD9087804.1"/>
    </source>
</evidence>
<sequence length="284" mass="31428">MRSGPPHVPGWPPTQRRRRGRRAFARPLLDRQHGEPAPTPPPRCAGCPARDNDVVHVPTQEKVCWMESLGGTECGKVDAFTVSATRQRADPRQHNSGAGNHYFPSWYDAAASCARRKGTAARGPGALRRWRLPTLAESMAVGHFIKRTPAPGSRYPRPWLGEADSPFDTRVCTIGDAALHTLTSTAHVKFTDFKAQTCSHRWGAPAFNDYGEQHPAHCVLRWDDEQVAADDTWISALRWYWVWWRTVAHDLAAAFVPAPAPQKGTGGGAFNPMGTLRVFRLLGV</sequence>
<name>A0A7S1KW90_NEODS</name>
<gene>
    <name evidence="2" type="ORF">NDES1114_LOCUS120</name>
</gene>
<feature type="compositionally biased region" description="Pro residues" evidence="1">
    <location>
        <begin position="1"/>
        <end position="12"/>
    </location>
</feature>
<reference evidence="2" key="1">
    <citation type="submission" date="2021-01" db="EMBL/GenBank/DDBJ databases">
        <authorList>
            <person name="Corre E."/>
            <person name="Pelletier E."/>
            <person name="Niang G."/>
            <person name="Scheremetjew M."/>
            <person name="Finn R."/>
            <person name="Kale V."/>
            <person name="Holt S."/>
            <person name="Cochrane G."/>
            <person name="Meng A."/>
            <person name="Brown T."/>
            <person name="Cohen L."/>
        </authorList>
    </citation>
    <scope>NUCLEOTIDE SEQUENCE</scope>
    <source>
        <strain evidence="2">CCAP 1951/1</strain>
    </source>
</reference>
<feature type="compositionally biased region" description="Basic residues" evidence="1">
    <location>
        <begin position="15"/>
        <end position="24"/>
    </location>
</feature>
<organism evidence="2">
    <name type="scientific">Neobodo designis</name>
    <name type="common">Flagellated protozoan</name>
    <name type="synonym">Bodo designis</name>
    <dbReference type="NCBI Taxonomy" id="312471"/>
    <lineage>
        <taxon>Eukaryota</taxon>
        <taxon>Discoba</taxon>
        <taxon>Euglenozoa</taxon>
        <taxon>Kinetoplastea</taxon>
        <taxon>Metakinetoplastina</taxon>
        <taxon>Neobodonida</taxon>
        <taxon>Neobodo</taxon>
    </lineage>
</organism>
<feature type="region of interest" description="Disordered" evidence="1">
    <location>
        <begin position="1"/>
        <end position="45"/>
    </location>
</feature>
<dbReference type="AlphaFoldDB" id="A0A7S1KW90"/>
<accession>A0A7S1KW90</accession>
<evidence type="ECO:0000256" key="1">
    <source>
        <dbReference type="SAM" id="MobiDB-lite"/>
    </source>
</evidence>